<dbReference type="GO" id="GO:0016592">
    <property type="term" value="C:mediator complex"/>
    <property type="evidence" value="ECO:0007669"/>
    <property type="project" value="InterPro"/>
</dbReference>
<evidence type="ECO:0000256" key="8">
    <source>
        <dbReference type="ARBA" id="ARBA00031256"/>
    </source>
</evidence>
<keyword evidence="7 9" id="KW-0539">Nucleus</keyword>
<dbReference type="GO" id="GO:0003712">
    <property type="term" value="F:transcription coregulator activity"/>
    <property type="evidence" value="ECO:0007669"/>
    <property type="project" value="InterPro"/>
</dbReference>
<dbReference type="EMBL" id="JAVRRT010000006">
    <property type="protein sequence ID" value="KAK5171425.1"/>
    <property type="molecule type" value="Genomic_DNA"/>
</dbReference>
<dbReference type="GO" id="GO:0006357">
    <property type="term" value="P:regulation of transcription by RNA polymerase II"/>
    <property type="evidence" value="ECO:0007669"/>
    <property type="project" value="InterPro"/>
</dbReference>
<keyword evidence="6 9" id="KW-0804">Transcription</keyword>
<evidence type="ECO:0000256" key="6">
    <source>
        <dbReference type="ARBA" id="ARBA00023163"/>
    </source>
</evidence>
<proteinExistence type="inferred from homology"/>
<evidence type="ECO:0000256" key="4">
    <source>
        <dbReference type="ARBA" id="ARBA00023015"/>
    </source>
</evidence>
<organism evidence="10 11">
    <name type="scientific">Saxophila tyrrhenica</name>
    <dbReference type="NCBI Taxonomy" id="1690608"/>
    <lineage>
        <taxon>Eukaryota</taxon>
        <taxon>Fungi</taxon>
        <taxon>Dikarya</taxon>
        <taxon>Ascomycota</taxon>
        <taxon>Pezizomycotina</taxon>
        <taxon>Dothideomycetes</taxon>
        <taxon>Dothideomycetidae</taxon>
        <taxon>Mycosphaerellales</taxon>
        <taxon>Extremaceae</taxon>
        <taxon>Saxophila</taxon>
    </lineage>
</organism>
<evidence type="ECO:0000256" key="9">
    <source>
        <dbReference type="RuleBase" id="RU364142"/>
    </source>
</evidence>
<dbReference type="AlphaFoldDB" id="A0AAV9PHF3"/>
<comment type="subcellular location">
    <subcellularLocation>
        <location evidence="1 9">Nucleus</location>
    </subcellularLocation>
</comment>
<evidence type="ECO:0000313" key="10">
    <source>
        <dbReference type="EMBL" id="KAK5171425.1"/>
    </source>
</evidence>
<dbReference type="InterPro" id="IPR014801">
    <property type="entry name" value="Mediator_Med5_fun"/>
</dbReference>
<keyword evidence="11" id="KW-1185">Reference proteome</keyword>
<evidence type="ECO:0000256" key="1">
    <source>
        <dbReference type="ARBA" id="ARBA00004123"/>
    </source>
</evidence>
<evidence type="ECO:0000313" key="11">
    <source>
        <dbReference type="Proteomes" id="UP001337655"/>
    </source>
</evidence>
<dbReference type="Pfam" id="PF08689">
    <property type="entry name" value="Med5"/>
    <property type="match status" value="2"/>
</dbReference>
<comment type="caution">
    <text evidence="10">The sequence shown here is derived from an EMBL/GenBank/DDBJ whole genome shotgun (WGS) entry which is preliminary data.</text>
</comment>
<evidence type="ECO:0000256" key="5">
    <source>
        <dbReference type="ARBA" id="ARBA00023159"/>
    </source>
</evidence>
<evidence type="ECO:0000256" key="3">
    <source>
        <dbReference type="ARBA" id="ARBA00020628"/>
    </source>
</evidence>
<name>A0AAV9PHF3_9PEZI</name>
<sequence>MSYLDTSLPTNVSAQKWKLAIKEALRRRLSGERFSKYIEQLVSRYPTPPAEVAKILLSFRSRDIIGMDDCLIFPYAEALLCAKAVSPTSIFLELLRTSHWAKKPVEADTRPRNGLPDCEERMFNVLTHVYLTESVKFSELEAHGLVYALVIWLQRVSDYEMRMQLEKGALHTVDAFAFGTYEAVASLAIAVFTRAEFASIAKQSWWPKRREAIVEEMQKFDTHVLLWMRSGLAGRLQALTQTSPFIKTDSKGRPIFSDQQVLNSITDLPVQKSRAGLFVWLSACLCARPLTDDLGMLTYLQARYPANFQAMAVDLIVAAFDVLTNALLRKEPNQHVHNIRSFICNKLPHLLVIAPMYLGSAMTVEACISMAFMTITMDVLPPISAGATEMREQLKITRLEFLQACALHGLTTEGTVASILQEPAMSLPRVTKYTKEGLLGQCSNNIGRLEHLIDELDGMLGNAGAISGCIVDTVSALCMGRDSISLKTLCNMLIKKPACLDIILHWIHDQDQTEFTPAYEEFASVLLVVLVAVNRYGLDRSDLGLPDSQSFVANLLQNMAISRNPTEISEEQNKQLGKWIEGLYATDEAGETGGISDEVMRNCPPQAFYQLVPTLFHQTVMARKSGLLDAKTFNGGLELLVEPFLLPSLVGGLSWLINHAWEDGHQDADVLLQILDKLLNPSSSSQETKAMHKAILGIVANRLYKSLQILSQRLPDTKQTGQLMNVLKPHLNQRQTTAANKAEMEDWASSANGGLETRIGTTIRDLVAWVTETGPSPPPKYTHRLFAYGCSLLGVSRVRDALVSELKNQTSQSRGPLALDICSAMICAPLASQSSHRTHSVRESLRVKAVDTHKLLHASASEAESLVGLNRRVEAQLAVSQMPQMMALPVADQGQTDQVMAELGLTDGSLAAPGANAGADGSVTLEQTAGEGFNNADMSAALDQAMNANNNGSGQDIVDLTSGSGTLPNDAQNLFGDMGMDMNQNTQQMMGMDDSNDMDMDGQNAEEDIFAGLDMSLGDDFNFT</sequence>
<gene>
    <name evidence="9" type="primary">MED5</name>
    <name evidence="10" type="ORF">LTR77_004569</name>
</gene>
<evidence type="ECO:0000256" key="7">
    <source>
        <dbReference type="ARBA" id="ARBA00023242"/>
    </source>
</evidence>
<keyword evidence="5 9" id="KW-0010">Activator</keyword>
<reference evidence="10 11" key="1">
    <citation type="submission" date="2023-08" db="EMBL/GenBank/DDBJ databases">
        <title>Black Yeasts Isolated from many extreme environments.</title>
        <authorList>
            <person name="Coleine C."/>
            <person name="Stajich J.E."/>
            <person name="Selbmann L."/>
        </authorList>
    </citation>
    <scope>NUCLEOTIDE SEQUENCE [LARGE SCALE GENOMIC DNA]</scope>
    <source>
        <strain evidence="10 11">CCFEE 5935</strain>
    </source>
</reference>
<comment type="similarity">
    <text evidence="2 9">Belongs to the Mediator complex subunit 5 family.</text>
</comment>
<protein>
    <recommendedName>
        <fullName evidence="3 9">Mediator of RNA polymerase II transcription subunit 5</fullName>
    </recommendedName>
    <alternativeName>
        <fullName evidence="8 9">Mediator complex subunit 5</fullName>
    </alternativeName>
</protein>
<dbReference type="Proteomes" id="UP001337655">
    <property type="component" value="Unassembled WGS sequence"/>
</dbReference>
<evidence type="ECO:0000256" key="2">
    <source>
        <dbReference type="ARBA" id="ARBA00008782"/>
    </source>
</evidence>
<comment type="function">
    <text evidence="9">Component of the Mediator complex, a coactivator involved in the regulated transcription of nearly all RNA polymerase II-dependent genes. Mediator functions as a bridge to convey information from gene-specific regulatory proteins to the basal RNA polymerase II transcription machinery. Mediator is recruited to promoters by direct interactions with regulatory proteins and serves as a scaffold for the assembly of a functional preinitiation complex with RNA polymerase II and the general transcription factors.</text>
</comment>
<dbReference type="PANTHER" id="PTHR35784">
    <property type="entry name" value="MEDIATOR OF RNA POLYMERASE II TRANSCRIPTION SUBUNIT 5"/>
    <property type="match status" value="1"/>
</dbReference>
<accession>A0AAV9PHF3</accession>
<keyword evidence="4 9" id="KW-0805">Transcription regulation</keyword>
<dbReference type="PANTHER" id="PTHR35784:SF1">
    <property type="entry name" value="MEDIATOR OF RNA POLYMERASE II TRANSCRIPTION SUBUNIT 5"/>
    <property type="match status" value="1"/>
</dbReference>
<comment type="subunit">
    <text evidence="9">Component of the Mediator complex.</text>
</comment>